<dbReference type="InterPro" id="IPR012341">
    <property type="entry name" value="6hp_glycosidase-like_sf"/>
</dbReference>
<dbReference type="Gene3D" id="2.60.40.290">
    <property type="match status" value="1"/>
</dbReference>
<dbReference type="Proteomes" id="UP000619260">
    <property type="component" value="Unassembled WGS sequence"/>
</dbReference>
<evidence type="ECO:0000256" key="8">
    <source>
        <dbReference type="SAM" id="SignalP"/>
    </source>
</evidence>
<feature type="chain" id="PRO_5035175633" evidence="8">
    <location>
        <begin position="36"/>
        <end position="972"/>
    </location>
</feature>
<feature type="active site" description="Proton donor" evidence="7">
    <location>
        <position position="387"/>
    </location>
</feature>
<dbReference type="EMBL" id="BOPF01000022">
    <property type="protein sequence ID" value="GIJ48735.1"/>
    <property type="molecule type" value="Genomic_DNA"/>
</dbReference>
<evidence type="ECO:0000256" key="7">
    <source>
        <dbReference type="PIRSR" id="PIRSR600556-1"/>
    </source>
</evidence>
<evidence type="ECO:0000256" key="6">
    <source>
        <dbReference type="ARBA" id="ARBA00023326"/>
    </source>
</evidence>
<keyword evidence="1 8" id="KW-0732">Signal</keyword>
<dbReference type="Pfam" id="PF02011">
    <property type="entry name" value="Glyco_hydro_48"/>
    <property type="match status" value="1"/>
</dbReference>
<accession>A0A8J3YRR1</accession>
<dbReference type="PROSITE" id="PS51173">
    <property type="entry name" value="CBM2"/>
    <property type="match status" value="1"/>
</dbReference>
<dbReference type="InterPro" id="IPR027390">
    <property type="entry name" value="Endoglucanase_F_dom3"/>
</dbReference>
<evidence type="ECO:0000313" key="10">
    <source>
        <dbReference type="EMBL" id="GIJ48735.1"/>
    </source>
</evidence>
<dbReference type="GO" id="GO:0008810">
    <property type="term" value="F:cellulase activity"/>
    <property type="evidence" value="ECO:0007669"/>
    <property type="project" value="InterPro"/>
</dbReference>
<dbReference type="Gene3D" id="2.170.160.10">
    <property type="entry name" value="Endo-1,4-beta-glucanase f. Domain 2"/>
    <property type="match status" value="1"/>
</dbReference>
<dbReference type="InterPro" id="IPR012291">
    <property type="entry name" value="CBM2_carb-bd_dom_sf"/>
</dbReference>
<evidence type="ECO:0000256" key="3">
    <source>
        <dbReference type="ARBA" id="ARBA00023001"/>
    </source>
</evidence>
<keyword evidence="5" id="KW-0326">Glycosidase</keyword>
<dbReference type="InterPro" id="IPR013783">
    <property type="entry name" value="Ig-like_fold"/>
</dbReference>
<dbReference type="RefSeq" id="WP_239153384.1">
    <property type="nucleotide sequence ID" value="NZ_BOPF01000022.1"/>
</dbReference>
<organism evidence="10 11">
    <name type="scientific">Virgisporangium aliadipatigenens</name>
    <dbReference type="NCBI Taxonomy" id="741659"/>
    <lineage>
        <taxon>Bacteria</taxon>
        <taxon>Bacillati</taxon>
        <taxon>Actinomycetota</taxon>
        <taxon>Actinomycetes</taxon>
        <taxon>Micromonosporales</taxon>
        <taxon>Micromonosporaceae</taxon>
        <taxon>Virgisporangium</taxon>
    </lineage>
</organism>
<evidence type="ECO:0000256" key="2">
    <source>
        <dbReference type="ARBA" id="ARBA00022801"/>
    </source>
</evidence>
<name>A0A8J3YRR1_9ACTN</name>
<keyword evidence="11" id="KW-1185">Reference proteome</keyword>
<evidence type="ECO:0000256" key="1">
    <source>
        <dbReference type="ARBA" id="ARBA00022729"/>
    </source>
</evidence>
<evidence type="ECO:0000259" key="9">
    <source>
        <dbReference type="PROSITE" id="PS51173"/>
    </source>
</evidence>
<dbReference type="PROSITE" id="PS51318">
    <property type="entry name" value="TAT"/>
    <property type="match status" value="1"/>
</dbReference>
<protein>
    <submittedName>
        <fullName evidence="10">Cellulose 1,4-beta-cellobiosidase</fullName>
    </submittedName>
</protein>
<dbReference type="SUPFAM" id="SSF48208">
    <property type="entry name" value="Six-hairpin glycosidases"/>
    <property type="match status" value="1"/>
</dbReference>
<dbReference type="InterPro" id="IPR023309">
    <property type="entry name" value="Endo-1-4-beta-glucanase_dom2"/>
</dbReference>
<dbReference type="InterPro" id="IPR008965">
    <property type="entry name" value="CBM2/CBM3_carb-bd_dom_sf"/>
</dbReference>
<dbReference type="SMART" id="SM00637">
    <property type="entry name" value="CBD_II"/>
    <property type="match status" value="1"/>
</dbReference>
<reference evidence="10" key="1">
    <citation type="submission" date="2021-01" db="EMBL/GenBank/DDBJ databases">
        <title>Whole genome shotgun sequence of Virgisporangium aliadipatigenens NBRC 105644.</title>
        <authorList>
            <person name="Komaki H."/>
            <person name="Tamura T."/>
        </authorList>
    </citation>
    <scope>NUCLEOTIDE SEQUENCE</scope>
    <source>
        <strain evidence="10">NBRC 105644</strain>
    </source>
</reference>
<keyword evidence="3" id="KW-0136">Cellulose degradation</keyword>
<keyword evidence="6" id="KW-0624">Polysaccharide degradation</keyword>
<feature type="domain" description="CBM2" evidence="9">
    <location>
        <begin position="32"/>
        <end position="141"/>
    </location>
</feature>
<dbReference type="InterPro" id="IPR006311">
    <property type="entry name" value="TAT_signal"/>
</dbReference>
<dbReference type="InterPro" id="IPR000556">
    <property type="entry name" value="Glyco_hydro_48F"/>
</dbReference>
<dbReference type="Pfam" id="PF17957">
    <property type="entry name" value="Big_7"/>
    <property type="match status" value="1"/>
</dbReference>
<feature type="active site" description="Nucleophile" evidence="7">
    <location>
        <position position="558"/>
    </location>
</feature>
<dbReference type="Gene3D" id="4.10.870.10">
    <property type="entry name" value="Endo-1,4-beta-glucanase f. Domain 3"/>
    <property type="match status" value="1"/>
</dbReference>
<evidence type="ECO:0000256" key="5">
    <source>
        <dbReference type="ARBA" id="ARBA00023295"/>
    </source>
</evidence>
<dbReference type="InterPro" id="IPR001919">
    <property type="entry name" value="CBD2"/>
</dbReference>
<sequence>MTPLPTRTRRRIALGLAAVLGAAGLNAVATSAAYAAPGCDVQYTTNDWPGGFTGRVIIKNPGDPISGWTLKWKFPTTTQKVVNGWQARWSQSGQDVTATNESYNGTIPTGGQVEIGFNGSWSGTNPKPTEFSVNGLTCGGTANPPPTVDITAPTSGQSFTAPADITVAATAADTAPGTVSKVEFYRNGLLVGEDTSAPYSFAQTSLPVGTYVLGAKATDNTGLSATDEVTVTVAAPAGPAVVTSPAAVSVPEGSFADVAVKLSQAPSSNVTVTATGSGDADVTATPTTFTFTTSNWNTAQNFRISAAEDSDSLNGVKTFTLAGTGVASTAVTATESDNEVSDYVRLFREQYQKIKTAGYFSPEGVPYHSIETLIVEAPDHGHETTSEAFSYWLWLEAYYGRIEGDWAPFNQAWTIMEKYIIPSSADQPTAGVAGDAQYASEYNWPDQYPSALNASVPVGKDPLRSELQSTYGTGDVYGMHWLIDVDNTYKFGRCGNGTTRPAYINTFQRGPQESVWETVPHPSCENFNFGATGSGYLPLFIKESGTSAKQWRYTNAPDADARAVEAAYWALTWATEQGKAADVAATVAKAAKMGDYLRYAMFDKYFKKVGNCTSPTSCPAGSGRDAAHYLMSWYYAWGGALDTSAAWSWRIGSSHNHFGYQNPMAAWALSNVAALKPRSSTAVADWTKSFQRQMEFYLWLQSAEGGIAGGATNSWEGAYGAPPSGTATFYGMAYDEKPVYHDPPSNEWFGFQAWSMHRIAELYFQTGDANAKKLLDKWVPWAISETTIGSNWSIPSTMAWSGQPTSYSGATGGPGANANLHVDVVATGRDVGVAASLARTLMFYAAKSGDASAKATAKGLLDALTSHADTKGVSTTETREDYKRFDDVFNSSTRQGLYVPSGYSGKMPNGDVIAPGKSFLDIRSFYKTDPEWAKVQAYLDGGPAPTFNYHRFWAQADIAMAYADYAKLFPNG</sequence>
<feature type="signal peptide" evidence="8">
    <location>
        <begin position="1"/>
        <end position="35"/>
    </location>
</feature>
<gene>
    <name evidence="10" type="ORF">Val02_56210</name>
</gene>
<dbReference type="PRINTS" id="PR00844">
    <property type="entry name" value="GLHYDRLASE48"/>
</dbReference>
<dbReference type="GO" id="GO:0030245">
    <property type="term" value="P:cellulose catabolic process"/>
    <property type="evidence" value="ECO:0007669"/>
    <property type="project" value="UniProtKB-KW"/>
</dbReference>
<dbReference type="Gene3D" id="1.50.10.10">
    <property type="match status" value="1"/>
</dbReference>
<dbReference type="Pfam" id="PF00553">
    <property type="entry name" value="CBM_2"/>
    <property type="match status" value="1"/>
</dbReference>
<keyword evidence="2" id="KW-0378">Hydrolase</keyword>
<evidence type="ECO:0000256" key="4">
    <source>
        <dbReference type="ARBA" id="ARBA00023277"/>
    </source>
</evidence>
<evidence type="ECO:0000313" key="11">
    <source>
        <dbReference type="Proteomes" id="UP000619260"/>
    </source>
</evidence>
<dbReference type="InterPro" id="IPR008928">
    <property type="entry name" value="6-hairpin_glycosidase_sf"/>
</dbReference>
<dbReference type="GO" id="GO:0030247">
    <property type="term" value="F:polysaccharide binding"/>
    <property type="evidence" value="ECO:0007669"/>
    <property type="project" value="UniProtKB-UniRule"/>
</dbReference>
<dbReference type="SUPFAM" id="SSF49384">
    <property type="entry name" value="Carbohydrate-binding domain"/>
    <property type="match status" value="1"/>
</dbReference>
<dbReference type="Gene3D" id="2.60.40.10">
    <property type="entry name" value="Immunoglobulins"/>
    <property type="match status" value="1"/>
</dbReference>
<dbReference type="AlphaFoldDB" id="A0A8J3YRR1"/>
<comment type="caution">
    <text evidence="10">The sequence shown here is derived from an EMBL/GenBank/DDBJ whole genome shotgun (WGS) entry which is preliminary data.</text>
</comment>
<keyword evidence="4" id="KW-0119">Carbohydrate metabolism</keyword>
<proteinExistence type="predicted"/>